<evidence type="ECO:0000256" key="4">
    <source>
        <dbReference type="ARBA" id="ARBA00023136"/>
    </source>
</evidence>
<evidence type="ECO:0000256" key="6">
    <source>
        <dbReference type="SAM" id="Phobius"/>
    </source>
</evidence>
<dbReference type="GO" id="GO:0008610">
    <property type="term" value="P:lipid biosynthetic process"/>
    <property type="evidence" value="ECO:0007669"/>
    <property type="project" value="InterPro"/>
</dbReference>
<feature type="transmembrane region" description="Helical" evidence="6">
    <location>
        <begin position="119"/>
        <end position="138"/>
    </location>
</feature>
<feature type="domain" description="Fatty acid hydroxylase" evidence="7">
    <location>
        <begin position="173"/>
        <end position="302"/>
    </location>
</feature>
<dbReference type="InterPro" id="IPR050307">
    <property type="entry name" value="Sterol_Desaturase_Related"/>
</dbReference>
<dbReference type="InterPro" id="IPR006694">
    <property type="entry name" value="Fatty_acid_hydroxylase"/>
</dbReference>
<feature type="compositionally biased region" description="Basic and acidic residues" evidence="5">
    <location>
        <begin position="406"/>
        <end position="421"/>
    </location>
</feature>
<keyword evidence="2 6" id="KW-0812">Transmembrane</keyword>
<evidence type="ECO:0000256" key="3">
    <source>
        <dbReference type="ARBA" id="ARBA00022989"/>
    </source>
</evidence>
<comment type="subcellular location">
    <subcellularLocation>
        <location evidence="1">Membrane</location>
    </subcellularLocation>
</comment>
<evidence type="ECO:0000259" key="7">
    <source>
        <dbReference type="Pfam" id="PF04116"/>
    </source>
</evidence>
<evidence type="ECO:0000256" key="5">
    <source>
        <dbReference type="SAM" id="MobiDB-lite"/>
    </source>
</evidence>
<dbReference type="GO" id="GO:0016491">
    <property type="term" value="F:oxidoreductase activity"/>
    <property type="evidence" value="ECO:0007669"/>
    <property type="project" value="InterPro"/>
</dbReference>
<name>A0A511KEQ8_RHOTO</name>
<evidence type="ECO:0000313" key="8">
    <source>
        <dbReference type="EMBL" id="GEM08858.1"/>
    </source>
</evidence>
<sequence>MDIPLHYFDEYVGDTLYSYLDNPFAKFASPLAANATKVLDLSSTRAAVSSVTQLLAAVPGLSSLPRDSIVRQSISLYGLTYLGILVLYFSVATFSYYFIFDHRMKLHPRYLPDQVRKEINYSLEAFPILDLLTLPWFVGDVRGWSMLYDTVAEGPFGERGGALPWVYMAFSAVFFLWFTDFCIYWVHRWLHIPFLYKRLHKPHHKWIIPTPYASHAFHPVDGYLQSVPYHFACYLFPIHKYMFIGLFSFVNLWSIFIHDSDMLCDHPLEHYVNGPAHHTLHHIYFTCNYGQYFVWADKYFGSFRVPAKVDDPLIAVLAAIEKKKVLDAVAVTASASTRPSPTPSASNSDRSSRDASMEAVIKAPGMKRIDSGLGSETELGLRGSGTSSKASSIKGDDEPAPVVEIQETKTRPRREGLRARK</sequence>
<dbReference type="EMBL" id="BJWK01000006">
    <property type="protein sequence ID" value="GEM08858.1"/>
    <property type="molecule type" value="Genomic_DNA"/>
</dbReference>
<keyword evidence="4 6" id="KW-0472">Membrane</keyword>
<organism evidence="8 9">
    <name type="scientific">Rhodotorula toruloides</name>
    <name type="common">Yeast</name>
    <name type="synonym">Rhodosporidium toruloides</name>
    <dbReference type="NCBI Taxonomy" id="5286"/>
    <lineage>
        <taxon>Eukaryota</taxon>
        <taxon>Fungi</taxon>
        <taxon>Dikarya</taxon>
        <taxon>Basidiomycota</taxon>
        <taxon>Pucciniomycotina</taxon>
        <taxon>Microbotryomycetes</taxon>
        <taxon>Sporidiobolales</taxon>
        <taxon>Sporidiobolaceae</taxon>
        <taxon>Rhodotorula</taxon>
    </lineage>
</organism>
<dbReference type="OrthoDB" id="6354873at2759"/>
<keyword evidence="3 6" id="KW-1133">Transmembrane helix</keyword>
<dbReference type="AlphaFoldDB" id="A0A511KEQ8"/>
<proteinExistence type="predicted"/>
<reference evidence="8 9" key="1">
    <citation type="submission" date="2019-07" db="EMBL/GenBank/DDBJ databases">
        <title>Rhodotorula toruloides NBRC10032 genome sequencing.</title>
        <authorList>
            <person name="Shida Y."/>
            <person name="Takaku H."/>
            <person name="Ogasawara W."/>
            <person name="Mori K."/>
        </authorList>
    </citation>
    <scope>NUCLEOTIDE SEQUENCE [LARGE SCALE GENOMIC DNA]</scope>
    <source>
        <strain evidence="8 9">NBRC10032</strain>
    </source>
</reference>
<dbReference type="GO" id="GO:0016020">
    <property type="term" value="C:membrane"/>
    <property type="evidence" value="ECO:0007669"/>
    <property type="project" value="UniProtKB-SubCell"/>
</dbReference>
<feature type="transmembrane region" description="Helical" evidence="6">
    <location>
        <begin position="165"/>
        <end position="186"/>
    </location>
</feature>
<protein>
    <submittedName>
        <fullName evidence="8">C-5 sterol desaturase</fullName>
    </submittedName>
</protein>
<gene>
    <name evidence="8" type="ORF">Rt10032_c06g2875</name>
</gene>
<feature type="region of interest" description="Disordered" evidence="5">
    <location>
        <begin position="335"/>
        <end position="421"/>
    </location>
</feature>
<accession>A0A511KEQ8</accession>
<dbReference type="PANTHER" id="PTHR11863">
    <property type="entry name" value="STEROL DESATURASE"/>
    <property type="match status" value="1"/>
</dbReference>
<dbReference type="Pfam" id="PF04116">
    <property type="entry name" value="FA_hydroxylase"/>
    <property type="match status" value="1"/>
</dbReference>
<feature type="transmembrane region" description="Helical" evidence="6">
    <location>
        <begin position="74"/>
        <end position="99"/>
    </location>
</feature>
<comment type="caution">
    <text evidence="8">The sequence shown here is derived from an EMBL/GenBank/DDBJ whole genome shotgun (WGS) entry which is preliminary data.</text>
</comment>
<evidence type="ECO:0000256" key="2">
    <source>
        <dbReference type="ARBA" id="ARBA00022692"/>
    </source>
</evidence>
<dbReference type="Proteomes" id="UP000321518">
    <property type="component" value="Unassembled WGS sequence"/>
</dbReference>
<dbReference type="GO" id="GO:0005506">
    <property type="term" value="F:iron ion binding"/>
    <property type="evidence" value="ECO:0007669"/>
    <property type="project" value="InterPro"/>
</dbReference>
<evidence type="ECO:0000313" key="9">
    <source>
        <dbReference type="Proteomes" id="UP000321518"/>
    </source>
</evidence>
<feature type="transmembrane region" description="Helical" evidence="6">
    <location>
        <begin position="241"/>
        <end position="258"/>
    </location>
</feature>
<evidence type="ECO:0000256" key="1">
    <source>
        <dbReference type="ARBA" id="ARBA00004370"/>
    </source>
</evidence>
<feature type="compositionally biased region" description="Low complexity" evidence="5">
    <location>
        <begin position="335"/>
        <end position="349"/>
    </location>
</feature>